<evidence type="ECO:0000313" key="2">
    <source>
        <dbReference type="EMBL" id="MBX7482731.1"/>
    </source>
</evidence>
<reference evidence="2 3" key="1">
    <citation type="submission" date="2021-08" db="EMBL/GenBank/DDBJ databases">
        <title>Comparative Genomics Analysis of the Genus Qipengyuania Reveals Extensive Genetic Diversity and Metabolic Versatility, Including the Description of Fifteen Novel Species.</title>
        <authorList>
            <person name="Liu Y."/>
        </authorList>
    </citation>
    <scope>NUCLEOTIDE SEQUENCE [LARGE SCALE GENOMIC DNA]</scope>
    <source>
        <strain evidence="2 3">6D47A</strain>
    </source>
</reference>
<comment type="caution">
    <text evidence="2">The sequence shown here is derived from an EMBL/GenBank/DDBJ whole genome shotgun (WGS) entry which is preliminary data.</text>
</comment>
<dbReference type="Pfam" id="PF09346">
    <property type="entry name" value="SMI1_KNR4"/>
    <property type="match status" value="1"/>
</dbReference>
<proteinExistence type="predicted"/>
<evidence type="ECO:0000259" key="1">
    <source>
        <dbReference type="Pfam" id="PF09346"/>
    </source>
</evidence>
<dbReference type="Gene3D" id="3.40.1580.10">
    <property type="entry name" value="SMI1/KNR4-like"/>
    <property type="match status" value="1"/>
</dbReference>
<evidence type="ECO:0000313" key="3">
    <source>
        <dbReference type="Proteomes" id="UP000755104"/>
    </source>
</evidence>
<protein>
    <submittedName>
        <fullName evidence="2">SMI1/KNR4 family protein</fullName>
    </submittedName>
</protein>
<name>A0ABS7J8T9_9SPHN</name>
<gene>
    <name evidence="2" type="ORF">K3174_09310</name>
</gene>
<dbReference type="SUPFAM" id="SSF160631">
    <property type="entry name" value="SMI1/KNR4-like"/>
    <property type="match status" value="1"/>
</dbReference>
<sequence>MKTSWTPYVEPPVPQEEAAVANLECTMNIRIPDEFRAVFLEHGGDAASPDRIPIGSKSGTAFGPILYVGGQKAHADYTYSVEWAVETLAQWSKCDGLASLKLLPFATNTATGYFCFDYRDQLTNPPIVFVDISYDFAEKVAVLPVAENWADLVSKLH</sequence>
<organism evidence="2 3">
    <name type="scientific">Qipengyuania qiaonensis</name>
    <dbReference type="NCBI Taxonomy" id="2867240"/>
    <lineage>
        <taxon>Bacteria</taxon>
        <taxon>Pseudomonadati</taxon>
        <taxon>Pseudomonadota</taxon>
        <taxon>Alphaproteobacteria</taxon>
        <taxon>Sphingomonadales</taxon>
        <taxon>Erythrobacteraceae</taxon>
        <taxon>Qipengyuania</taxon>
    </lineage>
</organism>
<accession>A0ABS7J8T9</accession>
<dbReference type="InterPro" id="IPR037883">
    <property type="entry name" value="Knr4/Smi1-like_sf"/>
</dbReference>
<dbReference type="Proteomes" id="UP000755104">
    <property type="component" value="Unassembled WGS sequence"/>
</dbReference>
<dbReference type="RefSeq" id="WP_221557998.1">
    <property type="nucleotide sequence ID" value="NZ_JAIGNO010000005.1"/>
</dbReference>
<dbReference type="InterPro" id="IPR018958">
    <property type="entry name" value="Knr4/Smi1-like_dom"/>
</dbReference>
<dbReference type="EMBL" id="JAIGNO010000005">
    <property type="protein sequence ID" value="MBX7482731.1"/>
    <property type="molecule type" value="Genomic_DNA"/>
</dbReference>
<feature type="domain" description="Knr4/Smi1-like" evidence="1">
    <location>
        <begin position="17"/>
        <end position="154"/>
    </location>
</feature>
<keyword evidence="3" id="KW-1185">Reference proteome</keyword>